<dbReference type="Pfam" id="PF07896">
    <property type="entry name" value="DUF1674"/>
    <property type="match status" value="1"/>
</dbReference>
<evidence type="ECO:0000256" key="7">
    <source>
        <dbReference type="ARBA" id="ARBA00023141"/>
    </source>
</evidence>
<dbReference type="NCBIfam" id="NF001310">
    <property type="entry name" value="PRK00258.1-2"/>
    <property type="match status" value="1"/>
</dbReference>
<comment type="caution">
    <text evidence="9">Lacks conserved residue(s) required for the propagation of feature annotation.</text>
</comment>
<dbReference type="InterPro" id="IPR036291">
    <property type="entry name" value="NAD(P)-bd_dom_sf"/>
</dbReference>
<feature type="binding site" evidence="9">
    <location>
        <position position="106"/>
    </location>
    <ligand>
        <name>shikimate</name>
        <dbReference type="ChEBI" id="CHEBI:36208"/>
    </ligand>
</feature>
<comment type="caution">
    <text evidence="13">The sequence shown here is derived from an EMBL/GenBank/DDBJ whole genome shotgun (WGS) entry which is preliminary data.</text>
</comment>
<evidence type="ECO:0000256" key="1">
    <source>
        <dbReference type="ARBA" id="ARBA00004871"/>
    </source>
</evidence>
<gene>
    <name evidence="9" type="primary">aroE</name>
    <name evidence="13" type="ORF">TPSD3_09915</name>
</gene>
<evidence type="ECO:0000256" key="9">
    <source>
        <dbReference type="HAMAP-Rule" id="MF_00222"/>
    </source>
</evidence>
<organism evidence="13 14">
    <name type="scientific">Thioflexithrix psekupsensis</name>
    <dbReference type="NCBI Taxonomy" id="1570016"/>
    <lineage>
        <taxon>Bacteria</taxon>
        <taxon>Pseudomonadati</taxon>
        <taxon>Pseudomonadota</taxon>
        <taxon>Gammaproteobacteria</taxon>
        <taxon>Thiotrichales</taxon>
        <taxon>Thioflexithrix</taxon>
    </lineage>
</organism>
<keyword evidence="6 9" id="KW-0560">Oxidoreductase</keyword>
<feature type="binding site" evidence="9">
    <location>
        <begin position="155"/>
        <end position="160"/>
    </location>
    <ligand>
        <name>NADP(+)</name>
        <dbReference type="ChEBI" id="CHEBI:58349"/>
    </ligand>
</feature>
<feature type="domain" description="Quinate/shikimate 5-dehydrogenase/glutamyl-tRNA reductase" evidence="10">
    <location>
        <begin position="121"/>
        <end position="197"/>
    </location>
</feature>
<feature type="binding site" evidence="9">
    <location>
        <begin position="131"/>
        <end position="135"/>
    </location>
    <ligand>
        <name>NADP(+)</name>
        <dbReference type="ChEBI" id="CHEBI:58349"/>
    </ligand>
</feature>
<dbReference type="PANTHER" id="PTHR21089:SF1">
    <property type="entry name" value="BIFUNCTIONAL 3-DEHYDROQUINATE DEHYDRATASE_SHIKIMATE DEHYDROGENASE, CHLOROPLASTIC"/>
    <property type="match status" value="1"/>
</dbReference>
<dbReference type="GO" id="GO:0009073">
    <property type="term" value="P:aromatic amino acid family biosynthetic process"/>
    <property type="evidence" value="ECO:0007669"/>
    <property type="project" value="UniProtKB-KW"/>
</dbReference>
<feature type="binding site" evidence="9">
    <location>
        <position position="250"/>
    </location>
    <ligand>
        <name>shikimate</name>
        <dbReference type="ChEBI" id="CHEBI:36208"/>
    </ligand>
</feature>
<keyword evidence="5 9" id="KW-0521">NADP</keyword>
<dbReference type="GO" id="GO:0004764">
    <property type="term" value="F:shikimate 3-dehydrogenase (NADP+) activity"/>
    <property type="evidence" value="ECO:0007669"/>
    <property type="project" value="UniProtKB-UniRule"/>
</dbReference>
<dbReference type="Pfam" id="PF18317">
    <property type="entry name" value="SDH_C"/>
    <property type="match status" value="1"/>
</dbReference>
<feature type="binding site" evidence="9">
    <location>
        <position position="65"/>
    </location>
    <ligand>
        <name>shikimate</name>
        <dbReference type="ChEBI" id="CHEBI:36208"/>
    </ligand>
</feature>
<evidence type="ECO:0000256" key="2">
    <source>
        <dbReference type="ARBA" id="ARBA00005701"/>
    </source>
</evidence>
<dbReference type="InterPro" id="IPR046346">
    <property type="entry name" value="Aminoacid_DH-like_N_sf"/>
</dbReference>
<keyword evidence="4 9" id="KW-0028">Amino-acid biosynthesis</keyword>
<dbReference type="EC" id="1.1.1.25" evidence="3 9"/>
<protein>
    <recommendedName>
        <fullName evidence="3 9">Shikimate dehydrogenase (NADP(+))</fullName>
        <shortName evidence="9">SDH</shortName>
        <ecNumber evidence="3 9">1.1.1.25</ecNumber>
    </recommendedName>
</protein>
<accession>A0A251XAP4</accession>
<keyword evidence="7 9" id="KW-0057">Aromatic amino acid biosynthesis</keyword>
<dbReference type="HAMAP" id="MF_00222">
    <property type="entry name" value="Shikimate_DH_AroE"/>
    <property type="match status" value="1"/>
</dbReference>
<evidence type="ECO:0000256" key="3">
    <source>
        <dbReference type="ARBA" id="ARBA00012962"/>
    </source>
</evidence>
<evidence type="ECO:0000259" key="10">
    <source>
        <dbReference type="Pfam" id="PF01488"/>
    </source>
</evidence>
<dbReference type="InterPro" id="IPR012875">
    <property type="entry name" value="SDHF4"/>
</dbReference>
<evidence type="ECO:0000256" key="5">
    <source>
        <dbReference type="ARBA" id="ARBA00022857"/>
    </source>
</evidence>
<feature type="binding site" evidence="9">
    <location>
        <begin position="18"/>
        <end position="20"/>
    </location>
    <ligand>
        <name>shikimate</name>
        <dbReference type="ChEBI" id="CHEBI:36208"/>
    </ligand>
</feature>
<comment type="subunit">
    <text evidence="9">Homodimer.</text>
</comment>
<comment type="similarity">
    <text evidence="9">Belongs to the shikimate dehydrogenase family.</text>
</comment>
<evidence type="ECO:0000313" key="14">
    <source>
        <dbReference type="Proteomes" id="UP000194798"/>
    </source>
</evidence>
<dbReference type="GO" id="GO:0005829">
    <property type="term" value="C:cytosol"/>
    <property type="evidence" value="ECO:0007669"/>
    <property type="project" value="TreeGrafter"/>
</dbReference>
<evidence type="ECO:0000256" key="8">
    <source>
        <dbReference type="ARBA" id="ARBA00049442"/>
    </source>
</evidence>
<dbReference type="Pfam" id="PF01488">
    <property type="entry name" value="Shikimate_DH"/>
    <property type="match status" value="1"/>
</dbReference>
<comment type="pathway">
    <text evidence="1 9">Metabolic intermediate biosynthesis; chorismate biosynthesis; chorismate from D-erythrose 4-phosphate and phosphoenolpyruvate: step 4/7.</text>
</comment>
<feature type="binding site" evidence="9">
    <location>
        <position position="90"/>
    </location>
    <ligand>
        <name>shikimate</name>
        <dbReference type="ChEBI" id="CHEBI:36208"/>
    </ligand>
</feature>
<dbReference type="Proteomes" id="UP000194798">
    <property type="component" value="Unassembled WGS sequence"/>
</dbReference>
<dbReference type="Gene3D" id="3.40.50.720">
    <property type="entry name" value="NAD(P)-binding Rossmann-like Domain"/>
    <property type="match status" value="1"/>
</dbReference>
<dbReference type="InterPro" id="IPR006151">
    <property type="entry name" value="Shikm_DH/Glu-tRNA_Rdtase"/>
</dbReference>
<evidence type="ECO:0000256" key="4">
    <source>
        <dbReference type="ARBA" id="ARBA00022605"/>
    </source>
</evidence>
<dbReference type="GO" id="GO:0008652">
    <property type="term" value="P:amino acid biosynthetic process"/>
    <property type="evidence" value="ECO:0007669"/>
    <property type="project" value="UniProtKB-KW"/>
</dbReference>
<dbReference type="GO" id="GO:0019632">
    <property type="term" value="P:shikimate metabolic process"/>
    <property type="evidence" value="ECO:0007669"/>
    <property type="project" value="InterPro"/>
</dbReference>
<dbReference type="PANTHER" id="PTHR21089">
    <property type="entry name" value="SHIKIMATE DEHYDROGENASE"/>
    <property type="match status" value="1"/>
</dbReference>
<name>A0A251XAP4_9GAMM</name>
<dbReference type="InterPro" id="IPR011342">
    <property type="entry name" value="Shikimate_DH"/>
</dbReference>
<dbReference type="FunFam" id="3.40.50.10860:FF:000006">
    <property type="entry name" value="Shikimate dehydrogenase (NADP(+))"/>
    <property type="match status" value="1"/>
</dbReference>
<evidence type="ECO:0000259" key="11">
    <source>
        <dbReference type="Pfam" id="PF08501"/>
    </source>
</evidence>
<reference evidence="13 14" key="1">
    <citation type="submission" date="2016-12" db="EMBL/GenBank/DDBJ databases">
        <title>Thioflexothrix psekupsii D3 genome sequencing and assembly.</title>
        <authorList>
            <person name="Fomenkov A."/>
            <person name="Vincze T."/>
            <person name="Grabovich M."/>
            <person name="Anton B.P."/>
            <person name="Dubinina G."/>
            <person name="Orlova M."/>
            <person name="Belousova E."/>
            <person name="Roberts R.J."/>
        </authorList>
    </citation>
    <scope>NUCLEOTIDE SEQUENCE [LARGE SCALE GENOMIC DNA]</scope>
    <source>
        <strain evidence="13">D3</strain>
    </source>
</reference>
<feature type="domain" description="SDH C-terminal" evidence="12">
    <location>
        <begin position="243"/>
        <end position="269"/>
    </location>
</feature>
<dbReference type="FunFam" id="3.40.50.720:FF:000104">
    <property type="entry name" value="Shikimate dehydrogenase (NADP(+))"/>
    <property type="match status" value="1"/>
</dbReference>
<dbReference type="UniPathway" id="UPA00053">
    <property type="reaction ID" value="UER00087"/>
</dbReference>
<evidence type="ECO:0000313" key="13">
    <source>
        <dbReference type="EMBL" id="OUD14592.1"/>
    </source>
</evidence>
<feature type="binding site" evidence="9">
    <location>
        <position position="219"/>
    </location>
    <ligand>
        <name>NADP(+)</name>
        <dbReference type="ChEBI" id="CHEBI:58349"/>
    </ligand>
</feature>
<dbReference type="SUPFAM" id="SSF53223">
    <property type="entry name" value="Aminoacid dehydrogenase-like, N-terminal domain"/>
    <property type="match status" value="1"/>
</dbReference>
<feature type="binding site" evidence="9">
    <location>
        <position position="243"/>
    </location>
    <ligand>
        <name>NADP(+)</name>
        <dbReference type="ChEBI" id="CHEBI:58349"/>
    </ligand>
</feature>
<comment type="function">
    <text evidence="9">Involved in the biosynthesis of the chorismate, which leads to the biosynthesis of aromatic amino acids. Catalyzes the reversible NADPH linked reduction of 3-dehydroshikimate (DHSA) to yield shikimate (SA).</text>
</comment>
<dbReference type="InterPro" id="IPR041121">
    <property type="entry name" value="SDH_C"/>
</dbReference>
<dbReference type="Gene3D" id="3.40.50.10860">
    <property type="entry name" value="Leucine Dehydrogenase, chain A, domain 1"/>
    <property type="match status" value="1"/>
</dbReference>
<dbReference type="GO" id="GO:0009423">
    <property type="term" value="P:chorismate biosynthetic process"/>
    <property type="evidence" value="ECO:0007669"/>
    <property type="project" value="UniProtKB-UniRule"/>
</dbReference>
<evidence type="ECO:0000259" key="12">
    <source>
        <dbReference type="Pfam" id="PF18317"/>
    </source>
</evidence>
<dbReference type="NCBIfam" id="TIGR00507">
    <property type="entry name" value="aroE"/>
    <property type="match status" value="1"/>
</dbReference>
<feature type="domain" description="Shikimate dehydrogenase substrate binding N-terminal" evidence="11">
    <location>
        <begin position="10"/>
        <end position="92"/>
    </location>
</feature>
<dbReference type="InterPro" id="IPR022893">
    <property type="entry name" value="Shikimate_DH_fam"/>
</dbReference>
<proteinExistence type="inferred from homology"/>
<comment type="similarity">
    <text evidence="2">Belongs to the SDHAF4 family.</text>
</comment>
<dbReference type="RefSeq" id="WP_176329823.1">
    <property type="nucleotide sequence ID" value="NZ_MSLT01000012.1"/>
</dbReference>
<comment type="catalytic activity">
    <reaction evidence="8 9">
        <text>shikimate + NADP(+) = 3-dehydroshikimate + NADPH + H(+)</text>
        <dbReference type="Rhea" id="RHEA:17737"/>
        <dbReference type="ChEBI" id="CHEBI:15378"/>
        <dbReference type="ChEBI" id="CHEBI:16630"/>
        <dbReference type="ChEBI" id="CHEBI:36208"/>
        <dbReference type="ChEBI" id="CHEBI:57783"/>
        <dbReference type="ChEBI" id="CHEBI:58349"/>
        <dbReference type="EC" id="1.1.1.25"/>
    </reaction>
</comment>
<dbReference type="Pfam" id="PF08501">
    <property type="entry name" value="Shikimate_dh_N"/>
    <property type="match status" value="1"/>
</dbReference>
<keyword evidence="14" id="KW-1185">Reference proteome</keyword>
<dbReference type="InterPro" id="IPR013708">
    <property type="entry name" value="Shikimate_DH-bd_N"/>
</dbReference>
<sequence>MTLIPDRYVVMGNPIAHSKSPHIHTLFAQQTQQIMTYEAHWVAERGLFQAIKHFQEEGGRGLNITLPFKTDAWQLAQQRSSRAENAGAVNTLWFDSQGQWVGDNTDGVGLLRDITVNYQRTLADKSLLILGAGGAVRGVLGILLAQQLGRCVIANRTVEKAQLLADLFKNYGTVEAMRYEDLTGQKFDLIINGTSASLQGELPPLPPHLFSANGWAYDMMYGALPTAFMQWALQQGAARALDGLGMLVEQAAESFYLWRGVRPQTEPVMIQLRQEMRAKITQQALELAPEFGGPVGLNPVRYGDWEKAGRCIDF</sequence>
<dbReference type="EMBL" id="MSLT01000012">
    <property type="protein sequence ID" value="OUD14592.1"/>
    <property type="molecule type" value="Genomic_DNA"/>
</dbReference>
<dbReference type="GO" id="GO:0050661">
    <property type="term" value="F:NADP binding"/>
    <property type="evidence" value="ECO:0007669"/>
    <property type="project" value="InterPro"/>
</dbReference>
<dbReference type="SUPFAM" id="SSF51735">
    <property type="entry name" value="NAD(P)-binding Rossmann-fold domains"/>
    <property type="match status" value="1"/>
</dbReference>
<feature type="binding site" evidence="9">
    <location>
        <position position="221"/>
    </location>
    <ligand>
        <name>shikimate</name>
        <dbReference type="ChEBI" id="CHEBI:36208"/>
    </ligand>
</feature>
<evidence type="ECO:0000256" key="6">
    <source>
        <dbReference type="ARBA" id="ARBA00023002"/>
    </source>
</evidence>
<dbReference type="AlphaFoldDB" id="A0A251XAP4"/>
<dbReference type="CDD" id="cd01065">
    <property type="entry name" value="NAD_bind_Shikimate_DH"/>
    <property type="match status" value="1"/>
</dbReference>
<feature type="active site" description="Proton acceptor" evidence="9">
    <location>
        <position position="69"/>
    </location>
</feature>